<proteinExistence type="inferred from homology"/>
<evidence type="ECO:0000256" key="2">
    <source>
        <dbReference type="ARBA" id="ARBA00005417"/>
    </source>
</evidence>
<dbReference type="InterPro" id="IPR017871">
    <property type="entry name" value="ABC_transporter-like_CS"/>
</dbReference>
<dbReference type="NCBIfam" id="NF008453">
    <property type="entry name" value="PRK11308.1"/>
    <property type="match status" value="2"/>
</dbReference>
<dbReference type="InterPro" id="IPR003593">
    <property type="entry name" value="AAA+_ATPase"/>
</dbReference>
<dbReference type="FunFam" id="3.40.50.300:FF:000016">
    <property type="entry name" value="Oligopeptide ABC transporter ATP-binding component"/>
    <property type="match status" value="2"/>
</dbReference>
<dbReference type="SUPFAM" id="SSF52540">
    <property type="entry name" value="P-loop containing nucleoside triphosphate hydrolases"/>
    <property type="match status" value="2"/>
</dbReference>
<comment type="caution">
    <text evidence="7">The sequence shown here is derived from an EMBL/GenBank/DDBJ whole genome shotgun (WGS) entry which is preliminary data.</text>
</comment>
<dbReference type="PROSITE" id="PS00211">
    <property type="entry name" value="ABC_TRANSPORTER_1"/>
    <property type="match status" value="1"/>
</dbReference>
<dbReference type="GO" id="GO:0015833">
    <property type="term" value="P:peptide transport"/>
    <property type="evidence" value="ECO:0007669"/>
    <property type="project" value="InterPro"/>
</dbReference>
<reference evidence="7 8" key="1">
    <citation type="submission" date="2024-02" db="EMBL/GenBank/DDBJ databases">
        <title>Genome analysis and characterization of Microbaculum marinisediminis sp. nov., isolated from marine sediment.</title>
        <authorList>
            <person name="Du Z.-J."/>
            <person name="Ye Y.-Q."/>
            <person name="Zhang Z.-R."/>
            <person name="Yuan S.-M."/>
            <person name="Zhang X.-Y."/>
        </authorList>
    </citation>
    <scope>NUCLEOTIDE SEQUENCE [LARGE SCALE GENOMIC DNA]</scope>
    <source>
        <strain evidence="7 8">SDUM1044001</strain>
    </source>
</reference>
<dbReference type="PANTHER" id="PTHR43776:SF7">
    <property type="entry name" value="D,D-DIPEPTIDE TRANSPORT ATP-BINDING PROTEIN DDPF-RELATED"/>
    <property type="match status" value="1"/>
</dbReference>
<evidence type="ECO:0000256" key="5">
    <source>
        <dbReference type="ARBA" id="ARBA00022840"/>
    </source>
</evidence>
<dbReference type="InterPro" id="IPR003439">
    <property type="entry name" value="ABC_transporter-like_ATP-bd"/>
</dbReference>
<dbReference type="InterPro" id="IPR050319">
    <property type="entry name" value="ABC_transp_ATP-bind"/>
</dbReference>
<dbReference type="GO" id="GO:0055085">
    <property type="term" value="P:transmembrane transport"/>
    <property type="evidence" value="ECO:0007669"/>
    <property type="project" value="UniProtKB-ARBA"/>
</dbReference>
<keyword evidence="3" id="KW-0813">Transport</keyword>
<evidence type="ECO:0000259" key="6">
    <source>
        <dbReference type="PROSITE" id="PS50893"/>
    </source>
</evidence>
<protein>
    <submittedName>
        <fullName evidence="7">ABC transporter ATP-binding protein</fullName>
    </submittedName>
</protein>
<dbReference type="Gene3D" id="3.40.50.300">
    <property type="entry name" value="P-loop containing nucleotide triphosphate hydrolases"/>
    <property type="match status" value="2"/>
</dbReference>
<dbReference type="GO" id="GO:0005524">
    <property type="term" value="F:ATP binding"/>
    <property type="evidence" value="ECO:0007669"/>
    <property type="project" value="UniProtKB-KW"/>
</dbReference>
<dbReference type="Pfam" id="PF08352">
    <property type="entry name" value="oligo_HPY"/>
    <property type="match status" value="2"/>
</dbReference>
<dbReference type="AlphaFoldDB" id="A0AAW9RU36"/>
<evidence type="ECO:0000256" key="1">
    <source>
        <dbReference type="ARBA" id="ARBA00004417"/>
    </source>
</evidence>
<organism evidence="7 8">
    <name type="scientific">Microbaculum marinum</name>
    <dbReference type="NCBI Taxonomy" id="1764581"/>
    <lineage>
        <taxon>Bacteria</taxon>
        <taxon>Pseudomonadati</taxon>
        <taxon>Pseudomonadota</taxon>
        <taxon>Alphaproteobacteria</taxon>
        <taxon>Hyphomicrobiales</taxon>
        <taxon>Tepidamorphaceae</taxon>
        <taxon>Microbaculum</taxon>
    </lineage>
</organism>
<accession>A0AAW9RU36</accession>
<name>A0AAW9RU36_9HYPH</name>
<comment type="similarity">
    <text evidence="2">Belongs to the ABC transporter superfamily.</text>
</comment>
<dbReference type="GO" id="GO:0005886">
    <property type="term" value="C:plasma membrane"/>
    <property type="evidence" value="ECO:0007669"/>
    <property type="project" value="UniProtKB-SubCell"/>
</dbReference>
<dbReference type="SMART" id="SM00382">
    <property type="entry name" value="AAA"/>
    <property type="match status" value="2"/>
</dbReference>
<sequence length="621" mass="67637">MAILSIEDLTIDFRSMEGGLRAVDGASFAVEPGRTTALVGESGSGKSVISQAVMGILPTAARITGGRILFRDPADGKETDIAGLDPEGSAMRDLRGNRIGIVFQEPMTSLSPLHTVGDQIGEAARLHLGLTRQQARAATRDMLRLVQFPDPERALDTYPFELSGGLRQRAVIAMALICRPALLIADEPTTALDVTIQAEILRLMNQLQSELGMSILLITHDFGVVANMAQDVVVIFRGRIMESGPVDEIFRDPRHPYLKALLHAVPRFDMKEDERLVPLREIKPETSGHLMKPRADTGKRGEPIIEVDRISKSFLLRSGGPFKGARTVKALDGVDFSVMRGECLGLVGESGSGKTTTAMAILRALEPDSGTISFSINGEMRDIATLEGADLMAYRRKMQVVFQDPFSSLNPRMTIYDILSEPFIIHRTCDLKERNERIGELMRLVGLDEKHLGRYPHSFSGGQRQRIGIARALALGPEVILCDEPVSALDVSVQAQILNLLKDLQDKLGLTYIFVSHNLAVVDYISDRVAVMCRGMVVELADKVSLIRDPRHPYTQALLAAVPEPSLDNLLDFEELSAGRASNPTAWPDPFTPLPGPAPELTEVAPGHFVLAPGLSKAAAA</sequence>
<dbReference type="RefSeq" id="WP_340330118.1">
    <property type="nucleotide sequence ID" value="NZ_JAZHOF010000005.1"/>
</dbReference>
<keyword evidence="8" id="KW-1185">Reference proteome</keyword>
<dbReference type="Pfam" id="PF00005">
    <property type="entry name" value="ABC_tran"/>
    <property type="match status" value="2"/>
</dbReference>
<keyword evidence="5 7" id="KW-0067">ATP-binding</keyword>
<evidence type="ECO:0000256" key="3">
    <source>
        <dbReference type="ARBA" id="ARBA00022448"/>
    </source>
</evidence>
<dbReference type="CDD" id="cd03257">
    <property type="entry name" value="ABC_NikE_OppD_transporters"/>
    <property type="match status" value="2"/>
</dbReference>
<evidence type="ECO:0000256" key="4">
    <source>
        <dbReference type="ARBA" id="ARBA00022741"/>
    </source>
</evidence>
<dbReference type="InterPro" id="IPR027417">
    <property type="entry name" value="P-loop_NTPase"/>
</dbReference>
<dbReference type="Proteomes" id="UP001378188">
    <property type="component" value="Unassembled WGS sequence"/>
</dbReference>
<comment type="subcellular location">
    <subcellularLocation>
        <location evidence="1">Cell inner membrane</location>
        <topology evidence="1">Peripheral membrane protein</topology>
    </subcellularLocation>
</comment>
<dbReference type="InterPro" id="IPR013563">
    <property type="entry name" value="Oligopep_ABC_C"/>
</dbReference>
<dbReference type="PROSITE" id="PS50893">
    <property type="entry name" value="ABC_TRANSPORTER_2"/>
    <property type="match status" value="2"/>
</dbReference>
<keyword evidence="4" id="KW-0547">Nucleotide-binding</keyword>
<feature type="domain" description="ABC transporter" evidence="6">
    <location>
        <begin position="4"/>
        <end position="262"/>
    </location>
</feature>
<gene>
    <name evidence="7" type="ORF">V3328_13070</name>
</gene>
<dbReference type="GO" id="GO:0016887">
    <property type="term" value="F:ATP hydrolysis activity"/>
    <property type="evidence" value="ECO:0007669"/>
    <property type="project" value="InterPro"/>
</dbReference>
<feature type="domain" description="ABC transporter" evidence="6">
    <location>
        <begin position="305"/>
        <end position="559"/>
    </location>
</feature>
<evidence type="ECO:0000313" key="7">
    <source>
        <dbReference type="EMBL" id="MEJ8572415.1"/>
    </source>
</evidence>
<dbReference type="EMBL" id="JAZHOF010000005">
    <property type="protein sequence ID" value="MEJ8572415.1"/>
    <property type="molecule type" value="Genomic_DNA"/>
</dbReference>
<dbReference type="PANTHER" id="PTHR43776">
    <property type="entry name" value="TRANSPORT ATP-BINDING PROTEIN"/>
    <property type="match status" value="1"/>
</dbReference>
<evidence type="ECO:0000313" key="8">
    <source>
        <dbReference type="Proteomes" id="UP001378188"/>
    </source>
</evidence>